<comment type="caution">
    <text evidence="3">The sequence shown here is derived from an EMBL/GenBank/DDBJ whole genome shotgun (WGS) entry which is preliminary data.</text>
</comment>
<feature type="domain" description="Amine oxidase" evidence="2">
    <location>
        <begin position="63"/>
        <end position="337"/>
    </location>
</feature>
<evidence type="ECO:0000256" key="1">
    <source>
        <dbReference type="SAM" id="MobiDB-lite"/>
    </source>
</evidence>
<evidence type="ECO:0000313" key="4">
    <source>
        <dbReference type="Proteomes" id="UP000308768"/>
    </source>
</evidence>
<protein>
    <recommendedName>
        <fullName evidence="2">Amine oxidase domain-containing protein</fullName>
    </recommendedName>
</protein>
<reference evidence="3 4" key="1">
    <citation type="submission" date="2017-03" db="EMBL/GenBank/DDBJ databases">
        <title>Genomes of endolithic fungi from Antarctica.</title>
        <authorList>
            <person name="Coleine C."/>
            <person name="Masonjones S."/>
            <person name="Stajich J.E."/>
        </authorList>
    </citation>
    <scope>NUCLEOTIDE SEQUENCE [LARGE SCALE GENOMIC DNA]</scope>
    <source>
        <strain evidence="3 4">CCFEE 5187</strain>
    </source>
</reference>
<dbReference type="PANTHER" id="PTHR43734">
    <property type="entry name" value="PHYTOENE DESATURASE"/>
    <property type="match status" value="1"/>
</dbReference>
<dbReference type="PANTHER" id="PTHR43734:SF4">
    <property type="entry name" value="AMINE OXIDASE DOMAIN-CONTAINING PROTEIN"/>
    <property type="match status" value="1"/>
</dbReference>
<dbReference type="Gene3D" id="3.50.50.60">
    <property type="entry name" value="FAD/NAD(P)-binding domain"/>
    <property type="match status" value="1"/>
</dbReference>
<dbReference type="FunFam" id="3.50.50.60:FF:000220">
    <property type="entry name" value="UDP-galactopyranose mutase"/>
    <property type="match status" value="1"/>
</dbReference>
<dbReference type="Pfam" id="PF01593">
    <property type="entry name" value="Amino_oxidase"/>
    <property type="match status" value="1"/>
</dbReference>
<name>A0A4V5NHW1_9PEZI</name>
<organism evidence="3 4">
    <name type="scientific">Cryomyces minteri</name>
    <dbReference type="NCBI Taxonomy" id="331657"/>
    <lineage>
        <taxon>Eukaryota</taxon>
        <taxon>Fungi</taxon>
        <taxon>Dikarya</taxon>
        <taxon>Ascomycota</taxon>
        <taxon>Pezizomycotina</taxon>
        <taxon>Dothideomycetes</taxon>
        <taxon>Dothideomycetes incertae sedis</taxon>
        <taxon>Cryomyces</taxon>
    </lineage>
</organism>
<dbReference type="GO" id="GO:0016491">
    <property type="term" value="F:oxidoreductase activity"/>
    <property type="evidence" value="ECO:0007669"/>
    <property type="project" value="InterPro"/>
</dbReference>
<dbReference type="InterPro" id="IPR002937">
    <property type="entry name" value="Amino_oxidase"/>
</dbReference>
<evidence type="ECO:0000259" key="2">
    <source>
        <dbReference type="Pfam" id="PF01593"/>
    </source>
</evidence>
<dbReference type="SUPFAM" id="SSF51905">
    <property type="entry name" value="FAD/NAD(P)-binding domain"/>
    <property type="match status" value="1"/>
</dbReference>
<dbReference type="Proteomes" id="UP000308768">
    <property type="component" value="Unassembled WGS sequence"/>
</dbReference>
<dbReference type="AlphaFoldDB" id="A0A4V5NHW1"/>
<evidence type="ECO:0000313" key="3">
    <source>
        <dbReference type="EMBL" id="TKA80729.1"/>
    </source>
</evidence>
<dbReference type="STRING" id="331657.A0A4V5NHW1"/>
<dbReference type="EMBL" id="NAJN01000048">
    <property type="protein sequence ID" value="TKA80729.1"/>
    <property type="molecule type" value="Genomic_DNA"/>
</dbReference>
<accession>A0A4V5NHW1</accession>
<keyword evidence="4" id="KW-1185">Reference proteome</keyword>
<feature type="region of interest" description="Disordered" evidence="1">
    <location>
        <begin position="589"/>
        <end position="609"/>
    </location>
</feature>
<sequence>MHSPTAVKSPLCAIAISSLTFKYTSSHQKTKSSDPARAARKSNMGSQNEINVNVLVIGAGPTGLGAAKRLQQLVRIASNATRLTPATDIHQDAPSWLIVDSNETPGGLASTDVTPEGFLYDVGGHVIFSHYKYFDDCIDQALPNETDWYTHQRISYVRCKNLWVPYPFQNNISMLPKEEQVKCMDGMIDAALEARASNTKPQNFDEWIVRMMGTGIADLFMRPYNYKVWAVPTTKMQCAWLGERVAAPDLKSVTKNVILQKTAGNWGPNATFRFPAVGGTGAIWIAVANTLAKKNTRFGEHGAVKKVDADQKRVMLHDGTTIKYDKLISTMAVDSLVEHMGDQELVNLSKGLFYSSTHVIGVGIRGERPERIGDKCWLYFPEDDCPFYRATIFSNYSPNNQPAASKKLATMQLADGSQPSDTSAREGPYWSIMLEVSESSMKPVDEKNMLRDCIQGLINTEMLRPADEIVSTYHRRFDHGYPTPSLEREGVLKQLLPKLQAKDIFSRGRFGSWRYEVGNQDHSFMLGVEAADRIVNGAVELTLNYPDFVNGRMNDERRLIDGGQVFQNKGTDKADAAGDAKPVDIAANRAGTATNGVGGDEQPFRTNGA</sequence>
<gene>
    <name evidence="3" type="ORF">B0A49_01146</name>
</gene>
<proteinExistence type="predicted"/>
<dbReference type="OrthoDB" id="38045at2759"/>
<dbReference type="InterPro" id="IPR036188">
    <property type="entry name" value="FAD/NAD-bd_sf"/>
</dbReference>